<dbReference type="Proteomes" id="UP000599578">
    <property type="component" value="Unassembled WGS sequence"/>
</dbReference>
<evidence type="ECO:0000313" key="3">
    <source>
        <dbReference type="Proteomes" id="UP000599578"/>
    </source>
</evidence>
<dbReference type="Pfam" id="PF13751">
    <property type="entry name" value="DDE_Tnp_1_6"/>
    <property type="match status" value="1"/>
</dbReference>
<dbReference type="AlphaFoldDB" id="A0A917ZJD3"/>
<gene>
    <name evidence="2" type="ORF">GCM10011348_30590</name>
</gene>
<protein>
    <recommendedName>
        <fullName evidence="1">Transposase DDE domain-containing protein</fullName>
    </recommendedName>
</protein>
<sequence length="81" mass="9424">MRHVWEDSKERIGQNRLSPGGQLIYQRRKETVERSFADAKELHGYRYGRFRGLDRMKAQCLLAAAAQNIKKSRCSQPDLAM</sequence>
<organism evidence="2 3">
    <name type="scientific">Marinobacterium nitratireducens</name>
    <dbReference type="NCBI Taxonomy" id="518897"/>
    <lineage>
        <taxon>Bacteria</taxon>
        <taxon>Pseudomonadati</taxon>
        <taxon>Pseudomonadota</taxon>
        <taxon>Gammaproteobacteria</taxon>
        <taxon>Oceanospirillales</taxon>
        <taxon>Oceanospirillaceae</taxon>
        <taxon>Marinobacterium</taxon>
    </lineage>
</organism>
<reference evidence="2 3" key="1">
    <citation type="journal article" date="2014" name="Int. J. Syst. Evol. Microbiol.">
        <title>Complete genome sequence of Corynebacterium casei LMG S-19264T (=DSM 44701T), isolated from a smear-ripened cheese.</title>
        <authorList>
            <consortium name="US DOE Joint Genome Institute (JGI-PGF)"/>
            <person name="Walter F."/>
            <person name="Albersmeier A."/>
            <person name="Kalinowski J."/>
            <person name="Ruckert C."/>
        </authorList>
    </citation>
    <scope>NUCLEOTIDE SEQUENCE [LARGE SCALE GENOMIC DNA]</scope>
    <source>
        <strain evidence="2 3">CGMCC 1.7286</strain>
    </source>
</reference>
<dbReference type="InterPro" id="IPR025668">
    <property type="entry name" value="Tnp_DDE_dom"/>
</dbReference>
<proteinExistence type="predicted"/>
<feature type="domain" description="Transposase DDE" evidence="1">
    <location>
        <begin position="2"/>
        <end position="71"/>
    </location>
</feature>
<accession>A0A917ZJD3</accession>
<evidence type="ECO:0000259" key="1">
    <source>
        <dbReference type="Pfam" id="PF13751"/>
    </source>
</evidence>
<comment type="caution">
    <text evidence="2">The sequence shown here is derived from an EMBL/GenBank/DDBJ whole genome shotgun (WGS) entry which is preliminary data.</text>
</comment>
<name>A0A917ZJD3_9GAMM</name>
<dbReference type="EMBL" id="BMLT01000007">
    <property type="protein sequence ID" value="GGO84407.1"/>
    <property type="molecule type" value="Genomic_DNA"/>
</dbReference>
<evidence type="ECO:0000313" key="2">
    <source>
        <dbReference type="EMBL" id="GGO84407.1"/>
    </source>
</evidence>
<keyword evidence="3" id="KW-1185">Reference proteome</keyword>